<feature type="transmembrane region" description="Helical" evidence="3">
    <location>
        <begin position="223"/>
        <end position="245"/>
    </location>
</feature>
<keyword evidence="6" id="KW-1185">Reference proteome</keyword>
<dbReference type="InterPro" id="IPR029016">
    <property type="entry name" value="GAF-like_dom_sf"/>
</dbReference>
<protein>
    <recommendedName>
        <fullName evidence="2">histidine kinase</fullName>
        <ecNumber evidence="2">2.7.13.3</ecNumber>
    </recommendedName>
</protein>
<dbReference type="OrthoDB" id="5500479at2"/>
<dbReference type="Proteomes" id="UP000273405">
    <property type="component" value="Unassembled WGS sequence"/>
</dbReference>
<dbReference type="InterPro" id="IPR036890">
    <property type="entry name" value="HATPase_C_sf"/>
</dbReference>
<proteinExistence type="predicted"/>
<gene>
    <name evidence="5" type="ORF">D7X12_12410</name>
</gene>
<dbReference type="GO" id="GO:0000155">
    <property type="term" value="F:phosphorelay sensor kinase activity"/>
    <property type="evidence" value="ECO:0007669"/>
    <property type="project" value="TreeGrafter"/>
</dbReference>
<reference evidence="6" key="1">
    <citation type="submission" date="2018-09" db="EMBL/GenBank/DDBJ databases">
        <authorList>
            <person name="Livingstone P.G."/>
            <person name="Whitworth D.E."/>
        </authorList>
    </citation>
    <scope>NUCLEOTIDE SEQUENCE [LARGE SCALE GENOMIC DNA]</scope>
    <source>
        <strain evidence="6">CA040B</strain>
    </source>
</reference>
<feature type="domain" description="Histidine kinase" evidence="4">
    <location>
        <begin position="566"/>
        <end position="767"/>
    </location>
</feature>
<dbReference type="Gene3D" id="3.30.450.40">
    <property type="match status" value="1"/>
</dbReference>
<keyword evidence="3" id="KW-0472">Membrane</keyword>
<dbReference type="InterPro" id="IPR005467">
    <property type="entry name" value="His_kinase_dom"/>
</dbReference>
<dbReference type="GO" id="GO:0005886">
    <property type="term" value="C:plasma membrane"/>
    <property type="evidence" value="ECO:0007669"/>
    <property type="project" value="TreeGrafter"/>
</dbReference>
<keyword evidence="3" id="KW-0812">Transmembrane</keyword>
<feature type="transmembrane region" description="Helical" evidence="3">
    <location>
        <begin position="348"/>
        <end position="368"/>
    </location>
</feature>
<organism evidence="5 6">
    <name type="scientific">Corallococcus sicarius</name>
    <dbReference type="NCBI Taxonomy" id="2316726"/>
    <lineage>
        <taxon>Bacteria</taxon>
        <taxon>Pseudomonadati</taxon>
        <taxon>Myxococcota</taxon>
        <taxon>Myxococcia</taxon>
        <taxon>Myxococcales</taxon>
        <taxon>Cystobacterineae</taxon>
        <taxon>Myxococcaceae</taxon>
        <taxon>Corallococcus</taxon>
    </lineage>
</organism>
<dbReference type="EC" id="2.7.13.3" evidence="2"/>
<feature type="transmembrane region" description="Helical" evidence="3">
    <location>
        <begin position="313"/>
        <end position="333"/>
    </location>
</feature>
<dbReference type="Pfam" id="PF02518">
    <property type="entry name" value="HATPase_c"/>
    <property type="match status" value="1"/>
</dbReference>
<comment type="caution">
    <text evidence="5">The sequence shown here is derived from an EMBL/GenBank/DDBJ whole genome shotgun (WGS) entry which is preliminary data.</text>
</comment>
<evidence type="ECO:0000256" key="3">
    <source>
        <dbReference type="SAM" id="Phobius"/>
    </source>
</evidence>
<keyword evidence="3" id="KW-1133">Transmembrane helix</keyword>
<dbReference type="Gene3D" id="3.30.565.10">
    <property type="entry name" value="Histidine kinase-like ATPase, C-terminal domain"/>
    <property type="match status" value="1"/>
</dbReference>
<dbReference type="RefSeq" id="WP_120625484.1">
    <property type="nucleotide sequence ID" value="NZ_RAWG01000061.1"/>
</dbReference>
<dbReference type="EMBL" id="RAWG01000061">
    <property type="protein sequence ID" value="RKH43798.1"/>
    <property type="molecule type" value="Genomic_DNA"/>
</dbReference>
<name>A0A3A8NHP5_9BACT</name>
<dbReference type="PRINTS" id="PR00344">
    <property type="entry name" value="BCTRLSENSOR"/>
</dbReference>
<keyword evidence="5" id="KW-0808">Transferase</keyword>
<comment type="catalytic activity">
    <reaction evidence="1">
        <text>ATP + protein L-histidine = ADP + protein N-phospho-L-histidine.</text>
        <dbReference type="EC" id="2.7.13.3"/>
    </reaction>
</comment>
<evidence type="ECO:0000259" key="4">
    <source>
        <dbReference type="PROSITE" id="PS50109"/>
    </source>
</evidence>
<dbReference type="AlphaFoldDB" id="A0A3A8NHP5"/>
<dbReference type="PROSITE" id="PS50109">
    <property type="entry name" value="HIS_KIN"/>
    <property type="match status" value="1"/>
</dbReference>
<dbReference type="SUPFAM" id="SSF55781">
    <property type="entry name" value="GAF domain-like"/>
    <property type="match status" value="1"/>
</dbReference>
<evidence type="ECO:0000313" key="6">
    <source>
        <dbReference type="Proteomes" id="UP000273405"/>
    </source>
</evidence>
<dbReference type="SUPFAM" id="SSF55874">
    <property type="entry name" value="ATPase domain of HSP90 chaperone/DNA topoisomerase II/histidine kinase"/>
    <property type="match status" value="1"/>
</dbReference>
<feature type="transmembrane region" description="Helical" evidence="3">
    <location>
        <begin position="189"/>
        <end position="211"/>
    </location>
</feature>
<dbReference type="SMART" id="SM00387">
    <property type="entry name" value="HATPase_c"/>
    <property type="match status" value="1"/>
</dbReference>
<evidence type="ECO:0000313" key="5">
    <source>
        <dbReference type="EMBL" id="RKH43798.1"/>
    </source>
</evidence>
<dbReference type="PANTHER" id="PTHR45569:SF1">
    <property type="entry name" value="SENSOR PROTEIN KDPD"/>
    <property type="match status" value="1"/>
</dbReference>
<dbReference type="InterPro" id="IPR004358">
    <property type="entry name" value="Sig_transdc_His_kin-like_C"/>
</dbReference>
<feature type="transmembrane region" description="Helical" evidence="3">
    <location>
        <begin position="380"/>
        <end position="401"/>
    </location>
</feature>
<dbReference type="InterPro" id="IPR003594">
    <property type="entry name" value="HATPase_dom"/>
</dbReference>
<evidence type="ECO:0000256" key="2">
    <source>
        <dbReference type="ARBA" id="ARBA00012438"/>
    </source>
</evidence>
<evidence type="ECO:0000256" key="1">
    <source>
        <dbReference type="ARBA" id="ARBA00000085"/>
    </source>
</evidence>
<dbReference type="PANTHER" id="PTHR45569">
    <property type="entry name" value="SENSOR PROTEIN KDPD"/>
    <property type="match status" value="1"/>
</dbReference>
<dbReference type="InterPro" id="IPR052023">
    <property type="entry name" value="Histidine_kinase_KdpD"/>
</dbReference>
<sequence>MTSGVTRSRWWTVLLLAVLGVGLSAGVAWQVSTTLGTPFASLLVDPYGAFSSVYLPSWSEGRMPLRHPDLLVACEGIPLDGDVAKSGLPGTQLRACVQEAERQGRAHVSLTFLRRGGEHLTLNQPLRRFGAEEGLFLFGVYALVGGFLLWSGLLVLLLAGRRDGALAYGVLCISSHVFLLTLFDYHTRATFMPLFLVSRLGTAVGSVWLGYAFPERPVRLRRFWLTALWLLAAAAVLAAAWLLAAPHLGLDTARVRHWVDVASQGSLLVCGVAILVRLRGSTGRARAELLAAAWGLAALPVVLAVIVFSGRGFYLVVPCFIALLPLSIGYGLIRHNVLAVTAVLTRRLLAIPLVLAGLLAASFAWLATRRLLDVSTVSQALPLLVASATFLALVLLGRPLVVRLFFPATLQFRPTVEQLSDELSAPREPGALRDTLERVVRRWLPTAQVRLLDLGEWEQVSHLPGDASRTLQSGEHLWTQEGPWHRRLLVPMRSSGELRGVLLLAPKHQAALYTHADLELLHTIASLGGVALHNAQVLRELDVLRQAQVGAAHEEKRLALAVLSAEISHEIAYPLNFFRHLLRQGGQAQPLDPEDVDIGREEIERLERMLGSLRRLSLPPPRVEPVAVLPRARRALDLIRDQVQAKRIVVTVDIPESLELLAEPDAMVQLFANLLRNAVQAAGDGGQMGVRAWEEGREQLLEVWDSGPGIPEAAKETLFDPWVTTRKEGLGLGLSVTQRIVRRFGWNIAVHREPGRTCFRIRARRLADPRSLESA</sequence>
<feature type="transmembrane region" description="Helical" evidence="3">
    <location>
        <begin position="288"/>
        <end position="307"/>
    </location>
</feature>
<keyword evidence="5" id="KW-0418">Kinase</keyword>
<feature type="transmembrane region" description="Helical" evidence="3">
    <location>
        <begin position="165"/>
        <end position="183"/>
    </location>
</feature>
<feature type="transmembrane region" description="Helical" evidence="3">
    <location>
        <begin position="135"/>
        <end position="158"/>
    </location>
</feature>
<accession>A0A3A8NHP5</accession>